<dbReference type="InterPro" id="IPR051912">
    <property type="entry name" value="Alkylbase_DNA_Glycosylase/TA"/>
</dbReference>
<dbReference type="SUPFAM" id="SSF55945">
    <property type="entry name" value="TATA-box binding protein-like"/>
    <property type="match status" value="1"/>
</dbReference>
<reference evidence="5 6" key="1">
    <citation type="submission" date="2024-04" db="EMBL/GenBank/DDBJ databases">
        <title>Arthrobacter sp. from Plains bison fecal sample.</title>
        <authorList>
            <person name="Ruzzini A."/>
        </authorList>
    </citation>
    <scope>NUCLEOTIDE SEQUENCE [LARGE SCALE GENOMIC DNA]</scope>
    <source>
        <strain evidence="5 6">EINP1</strain>
    </source>
</reference>
<evidence type="ECO:0000313" key="6">
    <source>
        <dbReference type="Proteomes" id="UP001448858"/>
    </source>
</evidence>
<proteinExistence type="predicted"/>
<dbReference type="Gene3D" id="1.10.1670.10">
    <property type="entry name" value="Helix-hairpin-Helix base-excision DNA repair enzymes (C-terminal)"/>
    <property type="match status" value="1"/>
</dbReference>
<evidence type="ECO:0000259" key="4">
    <source>
        <dbReference type="SMART" id="SM01009"/>
    </source>
</evidence>
<keyword evidence="2" id="KW-0234">DNA repair</keyword>
<dbReference type="EMBL" id="CP151657">
    <property type="protein sequence ID" value="WZP16981.1"/>
    <property type="molecule type" value="Genomic_DNA"/>
</dbReference>
<protein>
    <submittedName>
        <fullName evidence="5">AlkA N-terminal domain-containing protein</fullName>
    </submittedName>
</protein>
<dbReference type="Gene3D" id="3.30.310.20">
    <property type="entry name" value="DNA-3-methyladenine glycosylase AlkA, N-terminal domain"/>
    <property type="match status" value="1"/>
</dbReference>
<feature type="domain" description="DNA-3-methyladenine glycosylase AlkA N-terminal" evidence="4">
    <location>
        <begin position="9"/>
        <end position="134"/>
    </location>
</feature>
<sequence length="346" mass="35664">MRTTMSLPAVDLQVRQPFDAPGIFRFLAVRAIHGVETADLSDPGQLRYARTLMLPHGPGAIEVTAAAGPGGEWRLLARLELAASADAGPALNRVRALFDADADPAVIDAALAADPALAPLVARTPGIRVPGDVEPHELVVRALVGQQISVAAARTHLNRLAAAAGTPYRSAVSGLDRLFPAPADIVACVPEPVPGQALDPDRPLRLPGQAIRAVRAAAHDLANGALEVGAGTDPDTMRAQLLSRPRIGAWTAAYIAMRVLGDSDAWLTGDVALIAGAKAAGVLEHGTAKAAAHRILAARAVDWAPWRSYAAAHLWQAAAAAQAGPRATATSGTQAAPKPGIRLSAP</sequence>
<keyword evidence="6" id="KW-1185">Reference proteome</keyword>
<keyword evidence="1" id="KW-0227">DNA damage</keyword>
<dbReference type="InterPro" id="IPR011257">
    <property type="entry name" value="DNA_glycosylase"/>
</dbReference>
<accession>A0ABZ3A010</accession>
<dbReference type="InterPro" id="IPR023170">
    <property type="entry name" value="HhH_base_excis_C"/>
</dbReference>
<gene>
    <name evidence="5" type="ORF">AAE021_05305</name>
</gene>
<organism evidence="5 6">
    <name type="scientific">Arthrobacter citreus</name>
    <dbReference type="NCBI Taxonomy" id="1670"/>
    <lineage>
        <taxon>Bacteria</taxon>
        <taxon>Bacillati</taxon>
        <taxon>Actinomycetota</taxon>
        <taxon>Actinomycetes</taxon>
        <taxon>Micrococcales</taxon>
        <taxon>Micrococcaceae</taxon>
        <taxon>Arthrobacter</taxon>
    </lineage>
</organism>
<dbReference type="Gene3D" id="1.10.340.30">
    <property type="entry name" value="Hypothetical protein, domain 2"/>
    <property type="match status" value="1"/>
</dbReference>
<dbReference type="PANTHER" id="PTHR43003:SF13">
    <property type="entry name" value="DNA-3-METHYLADENINE GLYCOSYLASE 2"/>
    <property type="match status" value="1"/>
</dbReference>
<dbReference type="Proteomes" id="UP001448858">
    <property type="component" value="Chromosome"/>
</dbReference>
<dbReference type="Pfam" id="PF06029">
    <property type="entry name" value="AlkA_N"/>
    <property type="match status" value="1"/>
</dbReference>
<dbReference type="InterPro" id="IPR037046">
    <property type="entry name" value="AlkA_N_sf"/>
</dbReference>
<dbReference type="PANTHER" id="PTHR43003">
    <property type="entry name" value="DNA-3-METHYLADENINE GLYCOSYLASE"/>
    <property type="match status" value="1"/>
</dbReference>
<name>A0ABZ3A010_9MICC</name>
<dbReference type="SUPFAM" id="SSF48150">
    <property type="entry name" value="DNA-glycosylase"/>
    <property type="match status" value="1"/>
</dbReference>
<evidence type="ECO:0000256" key="3">
    <source>
        <dbReference type="SAM" id="MobiDB-lite"/>
    </source>
</evidence>
<dbReference type="SMART" id="SM01009">
    <property type="entry name" value="AlkA_N"/>
    <property type="match status" value="1"/>
</dbReference>
<evidence type="ECO:0000313" key="5">
    <source>
        <dbReference type="EMBL" id="WZP16981.1"/>
    </source>
</evidence>
<feature type="region of interest" description="Disordered" evidence="3">
    <location>
        <begin position="325"/>
        <end position="346"/>
    </location>
</feature>
<dbReference type="RefSeq" id="WP_342024580.1">
    <property type="nucleotide sequence ID" value="NZ_CP151657.1"/>
</dbReference>
<dbReference type="InterPro" id="IPR010316">
    <property type="entry name" value="AlkA_N"/>
</dbReference>
<evidence type="ECO:0000256" key="2">
    <source>
        <dbReference type="ARBA" id="ARBA00023204"/>
    </source>
</evidence>
<evidence type="ECO:0000256" key="1">
    <source>
        <dbReference type="ARBA" id="ARBA00022763"/>
    </source>
</evidence>